<evidence type="ECO:0000256" key="1">
    <source>
        <dbReference type="SAM" id="MobiDB-lite"/>
    </source>
</evidence>
<organism evidence="2 3">
    <name type="scientific">Ovis ammon polii</name>
    <dbReference type="NCBI Taxonomy" id="230172"/>
    <lineage>
        <taxon>Eukaryota</taxon>
        <taxon>Metazoa</taxon>
        <taxon>Chordata</taxon>
        <taxon>Craniata</taxon>
        <taxon>Vertebrata</taxon>
        <taxon>Euteleostomi</taxon>
        <taxon>Mammalia</taxon>
        <taxon>Eutheria</taxon>
        <taxon>Laurasiatheria</taxon>
        <taxon>Artiodactyla</taxon>
        <taxon>Ruminantia</taxon>
        <taxon>Pecora</taxon>
        <taxon>Bovidae</taxon>
        <taxon>Caprinae</taxon>
        <taxon>Ovis</taxon>
    </lineage>
</organism>
<dbReference type="Proteomes" id="UP001214576">
    <property type="component" value="Unassembled WGS sequence"/>
</dbReference>
<feature type="region of interest" description="Disordered" evidence="1">
    <location>
        <begin position="97"/>
        <end position="128"/>
    </location>
</feature>
<sequence>MGFLAAFHSLTDTSELPSGWTSPLLLPLPAHLFPLHWLDFRSDSEMTDTGEAYQACPEGGDPAIPLPRTSFHYLSSSSTFCGTPVGTQVLESLHSDAKTAGPLNNEPEPWVTLGTNLPGPTVSGTSVH</sequence>
<protein>
    <submittedName>
        <fullName evidence="2">Uncharacterized protein</fullName>
    </submittedName>
</protein>
<evidence type="ECO:0000313" key="2">
    <source>
        <dbReference type="EMBL" id="KAI4539900.1"/>
    </source>
</evidence>
<dbReference type="EMBL" id="JAKZEL010000010">
    <property type="protein sequence ID" value="KAI4539900.1"/>
    <property type="molecule type" value="Genomic_DNA"/>
</dbReference>
<dbReference type="AlphaFoldDB" id="A0AAD4UAA0"/>
<gene>
    <name evidence="2" type="ORF">MG293_010295</name>
</gene>
<proteinExistence type="predicted"/>
<reference evidence="2" key="1">
    <citation type="submission" date="2022-03" db="EMBL/GenBank/DDBJ databases">
        <title>Genomic analyses of argali, domestic sheep and their hybrids provide insights into chromosomal evolution, heterosis and genetic basis of agronomic traits.</title>
        <authorList>
            <person name="Li M."/>
        </authorList>
    </citation>
    <scope>NUCLEOTIDE SEQUENCE</scope>
    <source>
        <strain evidence="2">CAU-MHL-2022a</strain>
        <tissue evidence="2">Skin</tissue>
    </source>
</reference>
<comment type="caution">
    <text evidence="2">The sequence shown here is derived from an EMBL/GenBank/DDBJ whole genome shotgun (WGS) entry which is preliminary data.</text>
</comment>
<accession>A0AAD4UAA0</accession>
<keyword evidence="3" id="KW-1185">Reference proteome</keyword>
<evidence type="ECO:0000313" key="3">
    <source>
        <dbReference type="Proteomes" id="UP001214576"/>
    </source>
</evidence>
<name>A0AAD4UAA0_OVIAM</name>